<evidence type="ECO:0000313" key="11">
    <source>
        <dbReference type="Proteomes" id="UP000265180"/>
    </source>
</evidence>
<evidence type="ECO:0000256" key="2">
    <source>
        <dbReference type="ARBA" id="ARBA00022692"/>
    </source>
</evidence>
<feature type="compositionally biased region" description="Polar residues" evidence="8">
    <location>
        <begin position="280"/>
        <end position="294"/>
    </location>
</feature>
<feature type="region of interest" description="Disordered" evidence="8">
    <location>
        <begin position="277"/>
        <end position="372"/>
    </location>
</feature>
<dbReference type="InterPro" id="IPR013783">
    <property type="entry name" value="Ig-like_fold"/>
</dbReference>
<comment type="subcellular location">
    <subcellularLocation>
        <location evidence="1">Membrane</location>
        <topology evidence="1">Single-pass type I membrane protein</topology>
    </subcellularLocation>
</comment>
<dbReference type="PANTHER" id="PTHR23037:SF27">
    <property type="entry name" value="INTERLEUKIN-7 RECEPTOR SUBUNIT ALPHA"/>
    <property type="match status" value="1"/>
</dbReference>
<evidence type="ECO:0000256" key="7">
    <source>
        <dbReference type="ARBA" id="ARBA00023180"/>
    </source>
</evidence>
<accession>A0A3P9LB12</accession>
<feature type="domain" description="Fibronectin type-III" evidence="9">
    <location>
        <begin position="100"/>
        <end position="201"/>
    </location>
</feature>
<dbReference type="GO" id="GO:0016020">
    <property type="term" value="C:membrane"/>
    <property type="evidence" value="ECO:0007669"/>
    <property type="project" value="UniProtKB-SubCell"/>
</dbReference>
<reference evidence="10" key="3">
    <citation type="submission" date="2025-08" db="UniProtKB">
        <authorList>
            <consortium name="Ensembl"/>
        </authorList>
    </citation>
    <scope>IDENTIFICATION</scope>
    <source>
        <strain evidence="10">HNI</strain>
    </source>
</reference>
<dbReference type="AlphaFoldDB" id="A0A3P9LB12"/>
<evidence type="ECO:0000256" key="4">
    <source>
        <dbReference type="ARBA" id="ARBA00022989"/>
    </source>
</evidence>
<keyword evidence="6" id="KW-0675">Receptor</keyword>
<name>A0A3P9LB12_ORYLA</name>
<keyword evidence="2" id="KW-0812">Transmembrane</keyword>
<dbReference type="SUPFAM" id="SSF49265">
    <property type="entry name" value="Fibronectin type III"/>
    <property type="match status" value="1"/>
</dbReference>
<dbReference type="Gene3D" id="2.60.40.10">
    <property type="entry name" value="Immunoglobulins"/>
    <property type="match status" value="1"/>
</dbReference>
<reference evidence="10 11" key="2">
    <citation type="submission" date="2017-04" db="EMBL/GenBank/DDBJ databases">
        <title>CpG methylation of centromeres and impact of large insertions on vertebrate speciation.</title>
        <authorList>
            <person name="Ichikawa K."/>
            <person name="Yoshimura J."/>
            <person name="Morishita S."/>
        </authorList>
    </citation>
    <scope>NUCLEOTIDE SEQUENCE</scope>
    <source>
        <strain evidence="10 11">HNI</strain>
    </source>
</reference>
<dbReference type="GO" id="GO:0004896">
    <property type="term" value="F:cytokine receptor activity"/>
    <property type="evidence" value="ECO:0007669"/>
    <property type="project" value="InterPro"/>
</dbReference>
<organism evidence="10 11">
    <name type="scientific">Oryzias latipes</name>
    <name type="common">Japanese rice fish</name>
    <name type="synonym">Japanese killifish</name>
    <dbReference type="NCBI Taxonomy" id="8090"/>
    <lineage>
        <taxon>Eukaryota</taxon>
        <taxon>Metazoa</taxon>
        <taxon>Chordata</taxon>
        <taxon>Craniata</taxon>
        <taxon>Vertebrata</taxon>
        <taxon>Euteleostomi</taxon>
        <taxon>Actinopterygii</taxon>
        <taxon>Neopterygii</taxon>
        <taxon>Teleostei</taxon>
        <taxon>Neoteleostei</taxon>
        <taxon>Acanthomorphata</taxon>
        <taxon>Ovalentaria</taxon>
        <taxon>Atherinomorphae</taxon>
        <taxon>Beloniformes</taxon>
        <taxon>Adrianichthyidae</taxon>
        <taxon>Oryziinae</taxon>
        <taxon>Oryzias</taxon>
    </lineage>
</organism>
<keyword evidence="7" id="KW-0325">Glycoprotein</keyword>
<dbReference type="PANTHER" id="PTHR23037">
    <property type="entry name" value="CYTOKINE RECEPTOR"/>
    <property type="match status" value="1"/>
</dbReference>
<keyword evidence="3" id="KW-0732">Signal</keyword>
<reference evidence="10" key="4">
    <citation type="submission" date="2025-09" db="UniProtKB">
        <authorList>
            <consortium name="Ensembl"/>
        </authorList>
    </citation>
    <scope>IDENTIFICATION</scope>
    <source>
        <strain evidence="10">HNI</strain>
    </source>
</reference>
<dbReference type="InterPro" id="IPR003961">
    <property type="entry name" value="FN3_dom"/>
</dbReference>
<dbReference type="Ensembl" id="ENSORLT00020026418.1">
    <property type="protein sequence ID" value="ENSORLP00020017777.1"/>
    <property type="gene ID" value="ENSORLG00020018782.1"/>
</dbReference>
<reference key="1">
    <citation type="journal article" date="2007" name="Nature">
        <title>The medaka draft genome and insights into vertebrate genome evolution.</title>
        <authorList>
            <person name="Kasahara M."/>
            <person name="Naruse K."/>
            <person name="Sasaki S."/>
            <person name="Nakatani Y."/>
            <person name="Qu W."/>
            <person name="Ahsan B."/>
            <person name="Yamada T."/>
            <person name="Nagayasu Y."/>
            <person name="Doi K."/>
            <person name="Kasai Y."/>
            <person name="Jindo T."/>
            <person name="Kobayashi D."/>
            <person name="Shimada A."/>
            <person name="Toyoda A."/>
            <person name="Kuroki Y."/>
            <person name="Fujiyama A."/>
            <person name="Sasaki T."/>
            <person name="Shimizu A."/>
            <person name="Asakawa S."/>
            <person name="Shimizu N."/>
            <person name="Hashimoto S."/>
            <person name="Yang J."/>
            <person name="Lee Y."/>
            <person name="Matsushima K."/>
            <person name="Sugano S."/>
            <person name="Sakaizumi M."/>
            <person name="Narita T."/>
            <person name="Ohishi K."/>
            <person name="Haga S."/>
            <person name="Ohta F."/>
            <person name="Nomoto H."/>
            <person name="Nogata K."/>
            <person name="Morishita T."/>
            <person name="Endo T."/>
            <person name="Shin-I T."/>
            <person name="Takeda H."/>
            <person name="Morishita S."/>
            <person name="Kohara Y."/>
        </authorList>
    </citation>
    <scope>NUCLEOTIDE SEQUENCE [LARGE SCALE GENOMIC DNA]</scope>
    <source>
        <strain>Hd-rR</strain>
    </source>
</reference>
<evidence type="ECO:0000256" key="6">
    <source>
        <dbReference type="ARBA" id="ARBA00023170"/>
    </source>
</evidence>
<evidence type="ECO:0000256" key="5">
    <source>
        <dbReference type="ARBA" id="ARBA00023136"/>
    </source>
</evidence>
<proteinExistence type="predicted"/>
<feature type="compositionally biased region" description="Low complexity" evidence="8">
    <location>
        <begin position="295"/>
        <end position="310"/>
    </location>
</feature>
<evidence type="ECO:0000256" key="1">
    <source>
        <dbReference type="ARBA" id="ARBA00004479"/>
    </source>
</evidence>
<protein>
    <recommendedName>
        <fullName evidence="9">Fibronectin type-III domain-containing protein</fullName>
    </recommendedName>
</protein>
<dbReference type="InterPro" id="IPR003531">
    <property type="entry name" value="Hempt_rcpt_S_F1_CS"/>
</dbReference>
<evidence type="ECO:0000259" key="9">
    <source>
        <dbReference type="PROSITE" id="PS50853"/>
    </source>
</evidence>
<sequence>MRRRRRRRGTLLSRPPCGTDVGCAAEASCGSELLGLTDFPVVPVSYSEWTKSGKKMKCVEAEGDTVRSEDLSPVVPVNVTVHLQRGGPISSAVNLTKIVKPKSPQVCNVTFDLESNQTVIFIEIPYQNDYLKVENQLFQLHIWTAGQNLIQNVSSQDCIRFDTKHLRPRSQYQVKVRSIPCGVLRGSWSEWSETVSFLSPAGEHILTVCLMVTWFSSELLLYSCRILTFIWPIIPHPKQTLVQICKQHKGLLLSLNPEEFSSLNVDPVDRAARDEELLASSPQPGSTQSSECRNSTSVSTEELEVSALLSRTSSDSEDSWQNLAASSIHGPGKQNQQDSPLPEGGSAASPVEFRATQPEEAYVTMSSFYRTK</sequence>
<dbReference type="PROSITE" id="PS01355">
    <property type="entry name" value="HEMATOPO_REC_S_F1"/>
    <property type="match status" value="1"/>
</dbReference>
<keyword evidence="4" id="KW-1133">Transmembrane helix</keyword>
<evidence type="ECO:0000313" key="10">
    <source>
        <dbReference type="Ensembl" id="ENSORLP00020017777.1"/>
    </source>
</evidence>
<dbReference type="InterPro" id="IPR036116">
    <property type="entry name" value="FN3_sf"/>
</dbReference>
<dbReference type="Proteomes" id="UP000265180">
    <property type="component" value="Chromosome 12"/>
</dbReference>
<dbReference type="PROSITE" id="PS50853">
    <property type="entry name" value="FN3"/>
    <property type="match status" value="1"/>
</dbReference>
<evidence type="ECO:0000256" key="3">
    <source>
        <dbReference type="ARBA" id="ARBA00022729"/>
    </source>
</evidence>
<evidence type="ECO:0000256" key="8">
    <source>
        <dbReference type="SAM" id="MobiDB-lite"/>
    </source>
</evidence>
<keyword evidence="5" id="KW-0472">Membrane</keyword>